<sequence length="118" mass="12857">MCHSLTARFPCVSTTFDDLVLWRKEEKMNKKELVSAVADDADLTKDQAGAAVDAVIRHIQSALQDGDEVRIAGFGSFKVSDRKATTARNPRTGETVEVPASRVPKFQAARGLKDALNP</sequence>
<name>A0A397QCW6_9HYPH</name>
<dbReference type="Proteomes" id="UP000266273">
    <property type="component" value="Unassembled WGS sequence"/>
</dbReference>
<evidence type="ECO:0000256" key="4">
    <source>
        <dbReference type="RuleBase" id="RU003939"/>
    </source>
</evidence>
<dbReference type="PRINTS" id="PR01727">
    <property type="entry name" value="DNABINDINGHU"/>
</dbReference>
<dbReference type="InterPro" id="IPR000119">
    <property type="entry name" value="Hist_DNA-bd"/>
</dbReference>
<organism evidence="5 6">
    <name type="scientific">Dichotomicrobium thermohalophilum</name>
    <dbReference type="NCBI Taxonomy" id="933063"/>
    <lineage>
        <taxon>Bacteria</taxon>
        <taxon>Pseudomonadati</taxon>
        <taxon>Pseudomonadota</taxon>
        <taxon>Alphaproteobacteria</taxon>
        <taxon>Hyphomicrobiales</taxon>
        <taxon>Hyphomicrobiaceae</taxon>
        <taxon>Dichotomicrobium</taxon>
    </lineage>
</organism>
<comment type="caution">
    <text evidence="5">The sequence shown here is derived from an EMBL/GenBank/DDBJ whole genome shotgun (WGS) entry which is preliminary data.</text>
</comment>
<dbReference type="InterPro" id="IPR010992">
    <property type="entry name" value="IHF-like_DNA-bd_dom_sf"/>
</dbReference>
<dbReference type="Pfam" id="PF00216">
    <property type="entry name" value="Bac_DNA_binding"/>
    <property type="match status" value="1"/>
</dbReference>
<dbReference type="Gene3D" id="4.10.520.10">
    <property type="entry name" value="IHF-like DNA-binding proteins"/>
    <property type="match status" value="1"/>
</dbReference>
<protein>
    <submittedName>
        <fullName evidence="5">DNA-binding protein HU-beta</fullName>
    </submittedName>
</protein>
<evidence type="ECO:0000256" key="2">
    <source>
        <dbReference type="ARBA" id="ARBA00023067"/>
    </source>
</evidence>
<evidence type="ECO:0000313" key="5">
    <source>
        <dbReference type="EMBL" id="RIA56101.1"/>
    </source>
</evidence>
<dbReference type="GO" id="GO:0030527">
    <property type="term" value="F:structural constituent of chromatin"/>
    <property type="evidence" value="ECO:0007669"/>
    <property type="project" value="InterPro"/>
</dbReference>
<dbReference type="GO" id="GO:0030261">
    <property type="term" value="P:chromosome condensation"/>
    <property type="evidence" value="ECO:0007669"/>
    <property type="project" value="UniProtKB-KW"/>
</dbReference>
<evidence type="ECO:0000313" key="6">
    <source>
        <dbReference type="Proteomes" id="UP000266273"/>
    </source>
</evidence>
<reference evidence="5 6" key="1">
    <citation type="submission" date="2018-08" db="EMBL/GenBank/DDBJ databases">
        <title>Genomic Encyclopedia of Archaeal and Bacterial Type Strains, Phase II (KMG-II): from individual species to whole genera.</title>
        <authorList>
            <person name="Goeker M."/>
        </authorList>
    </citation>
    <scope>NUCLEOTIDE SEQUENCE [LARGE SCALE GENOMIC DNA]</scope>
    <source>
        <strain evidence="5 6">DSM 5002</strain>
    </source>
</reference>
<accession>A0A397QCW6</accession>
<dbReference type="SMART" id="SM00411">
    <property type="entry name" value="BHL"/>
    <property type="match status" value="1"/>
</dbReference>
<keyword evidence="3 5" id="KW-0238">DNA-binding</keyword>
<dbReference type="CDD" id="cd13831">
    <property type="entry name" value="HU"/>
    <property type="match status" value="1"/>
</dbReference>
<dbReference type="GO" id="GO:0003677">
    <property type="term" value="F:DNA binding"/>
    <property type="evidence" value="ECO:0007669"/>
    <property type="project" value="UniProtKB-KW"/>
</dbReference>
<gene>
    <name evidence="5" type="ORF">BXY53_1199</name>
</gene>
<dbReference type="AlphaFoldDB" id="A0A397QCW6"/>
<keyword evidence="2" id="KW-0226">DNA condensation</keyword>
<dbReference type="PANTHER" id="PTHR33175">
    <property type="entry name" value="DNA-BINDING PROTEIN HU"/>
    <property type="match status" value="1"/>
</dbReference>
<dbReference type="InterPro" id="IPR020816">
    <property type="entry name" value="Histone-like_DNA-bd_CS"/>
</dbReference>
<evidence type="ECO:0000256" key="1">
    <source>
        <dbReference type="ARBA" id="ARBA00010529"/>
    </source>
</evidence>
<comment type="similarity">
    <text evidence="1 4">Belongs to the bacterial histone-like protein family.</text>
</comment>
<dbReference type="SUPFAM" id="SSF47729">
    <property type="entry name" value="IHF-like DNA-binding proteins"/>
    <property type="match status" value="1"/>
</dbReference>
<dbReference type="PROSITE" id="PS00045">
    <property type="entry name" value="HISTONE_LIKE"/>
    <property type="match status" value="1"/>
</dbReference>
<dbReference type="PANTHER" id="PTHR33175:SF3">
    <property type="entry name" value="DNA-BINDING PROTEIN HU-BETA"/>
    <property type="match status" value="1"/>
</dbReference>
<keyword evidence="6" id="KW-1185">Reference proteome</keyword>
<dbReference type="EMBL" id="QXDF01000001">
    <property type="protein sequence ID" value="RIA56101.1"/>
    <property type="molecule type" value="Genomic_DNA"/>
</dbReference>
<proteinExistence type="inferred from homology"/>
<evidence type="ECO:0000256" key="3">
    <source>
        <dbReference type="ARBA" id="ARBA00023125"/>
    </source>
</evidence>